<evidence type="ECO:0000313" key="3">
    <source>
        <dbReference type="EMBL" id="GGE60984.1"/>
    </source>
</evidence>
<proteinExistence type="predicted"/>
<keyword evidence="1" id="KW-0472">Membrane</keyword>
<reference evidence="3" key="1">
    <citation type="journal article" date="2014" name="Int. J. Syst. Evol. Microbiol.">
        <title>Complete genome sequence of Corynebacterium casei LMG S-19264T (=DSM 44701T), isolated from a smear-ripened cheese.</title>
        <authorList>
            <consortium name="US DOE Joint Genome Institute (JGI-PGF)"/>
            <person name="Walter F."/>
            <person name="Albersmeier A."/>
            <person name="Kalinowski J."/>
            <person name="Ruckert C."/>
        </authorList>
    </citation>
    <scope>NUCLEOTIDE SEQUENCE</scope>
    <source>
        <strain evidence="3">CGMCC 1.16012</strain>
    </source>
</reference>
<evidence type="ECO:0000259" key="2">
    <source>
        <dbReference type="Pfam" id="PF11977"/>
    </source>
</evidence>
<evidence type="ECO:0000313" key="4">
    <source>
        <dbReference type="Proteomes" id="UP000606730"/>
    </source>
</evidence>
<accession>A0A917EMS3</accession>
<dbReference type="Gene3D" id="3.40.50.11980">
    <property type="match status" value="1"/>
</dbReference>
<reference evidence="3" key="2">
    <citation type="submission" date="2020-09" db="EMBL/GenBank/DDBJ databases">
        <authorList>
            <person name="Sun Q."/>
            <person name="Zhou Y."/>
        </authorList>
    </citation>
    <scope>NUCLEOTIDE SEQUENCE</scope>
    <source>
        <strain evidence="3">CGMCC 1.16012</strain>
    </source>
</reference>
<evidence type="ECO:0000256" key="1">
    <source>
        <dbReference type="SAM" id="Phobius"/>
    </source>
</evidence>
<dbReference type="EMBL" id="BMKN01000003">
    <property type="protein sequence ID" value="GGE60984.1"/>
    <property type="molecule type" value="Genomic_DNA"/>
</dbReference>
<protein>
    <recommendedName>
        <fullName evidence="2">RNase NYN domain-containing protein</fullName>
    </recommendedName>
</protein>
<feature type="domain" description="RNase NYN" evidence="2">
    <location>
        <begin position="46"/>
        <end position="155"/>
    </location>
</feature>
<keyword evidence="1" id="KW-0812">Transmembrane</keyword>
<comment type="caution">
    <text evidence="3">The sequence shown here is derived from an EMBL/GenBank/DDBJ whole genome shotgun (WGS) entry which is preliminary data.</text>
</comment>
<name>A0A917EMS3_9RHOB</name>
<keyword evidence="1" id="KW-1133">Transmembrane helix</keyword>
<keyword evidence="4" id="KW-1185">Reference proteome</keyword>
<dbReference type="InterPro" id="IPR021869">
    <property type="entry name" value="RNase_Zc3h12_NYN"/>
</dbReference>
<gene>
    <name evidence="3" type="ORF">GCM10011517_30660</name>
</gene>
<dbReference type="Proteomes" id="UP000606730">
    <property type="component" value="Unassembled WGS sequence"/>
</dbReference>
<dbReference type="Pfam" id="PF11977">
    <property type="entry name" value="RNase_Zc3h12a"/>
    <property type="match status" value="1"/>
</dbReference>
<dbReference type="AlphaFoldDB" id="A0A917EMS3"/>
<sequence length="174" mass="19941">MPRIEYFEKAFFMNFELVFYGVVALIAFALFGAIFQWLRQPKRLPYIAVDGSNVLYWDDDTPSLNTVKRVAEQLRVDGFQAVIWFDANVGYLVSDRYLGPRALAHHLGLHPRYVRVAGKGTPADPLVIEAAATLNARIVTNDRFRDWEETYPQVKDKALFVRGSVRNGALKLRY</sequence>
<organism evidence="3 4">
    <name type="scientific">Actibacterium pelagium</name>
    <dbReference type="NCBI Taxonomy" id="2029103"/>
    <lineage>
        <taxon>Bacteria</taxon>
        <taxon>Pseudomonadati</taxon>
        <taxon>Pseudomonadota</taxon>
        <taxon>Alphaproteobacteria</taxon>
        <taxon>Rhodobacterales</taxon>
        <taxon>Roseobacteraceae</taxon>
        <taxon>Actibacterium</taxon>
    </lineage>
</organism>
<feature type="transmembrane region" description="Helical" evidence="1">
    <location>
        <begin position="17"/>
        <end position="38"/>
    </location>
</feature>